<gene>
    <name evidence="1" type="ORF">CANTADRAFT_89469</name>
</gene>
<evidence type="ECO:0000313" key="2">
    <source>
        <dbReference type="Proteomes" id="UP000094285"/>
    </source>
</evidence>
<dbReference type="Proteomes" id="UP000094285">
    <property type="component" value="Unassembled WGS sequence"/>
</dbReference>
<dbReference type="RefSeq" id="XP_020064969.1">
    <property type="nucleotide sequence ID" value="XM_020211569.1"/>
</dbReference>
<dbReference type="InterPro" id="IPR036412">
    <property type="entry name" value="HAD-like_sf"/>
</dbReference>
<dbReference type="SUPFAM" id="SSF56784">
    <property type="entry name" value="HAD-like"/>
    <property type="match status" value="1"/>
</dbReference>
<dbReference type="Pfam" id="PF00702">
    <property type="entry name" value="Hydrolase"/>
    <property type="match status" value="1"/>
</dbReference>
<dbReference type="PANTHER" id="PTHR28181">
    <property type="entry name" value="UPF0655 PROTEIN YCR015C"/>
    <property type="match status" value="1"/>
</dbReference>
<sequence length="261" mass="29773">MFRPRLVVADWDETITLEDTIRLVADTAYAAKPRFQPPFSHFSQTYLDAYDAHNQQFLRLHGKRDSLEKELEYQHGMRAVEMSSIAEIERLGLFKGLKSAQFRLQAQHVQIRPGVEQFLSRCRDQSIPVVILSINWTKAIIAECLKRLGFEENDLLRIIVNEFEYTHEVIDGVATELTSGKWSLETNVRTAIDKLEFVKLLKKKHSDVLYIGDSGTDLLGMLESDKAVVMDRGSALKSLDLLGIKRLAEASTLLKPQFEAH</sequence>
<dbReference type="InterPro" id="IPR023214">
    <property type="entry name" value="HAD_sf"/>
</dbReference>
<dbReference type="Gene3D" id="3.40.50.1000">
    <property type="entry name" value="HAD superfamily/HAD-like"/>
    <property type="match status" value="1"/>
</dbReference>
<protein>
    <submittedName>
        <fullName evidence="1">HAD-like protein</fullName>
    </submittedName>
</protein>
<dbReference type="InterPro" id="IPR050849">
    <property type="entry name" value="HAD-like_hydrolase_phosphatase"/>
</dbReference>
<proteinExistence type="predicted"/>
<dbReference type="GeneID" id="30985705"/>
<organism evidence="1 2">
    <name type="scientific">Suhomyces tanzawaensis NRRL Y-17324</name>
    <dbReference type="NCBI Taxonomy" id="984487"/>
    <lineage>
        <taxon>Eukaryota</taxon>
        <taxon>Fungi</taxon>
        <taxon>Dikarya</taxon>
        <taxon>Ascomycota</taxon>
        <taxon>Saccharomycotina</taxon>
        <taxon>Pichiomycetes</taxon>
        <taxon>Debaryomycetaceae</taxon>
        <taxon>Suhomyces</taxon>
    </lineage>
</organism>
<dbReference type="OrthoDB" id="10255128at2759"/>
<keyword evidence="2" id="KW-1185">Reference proteome</keyword>
<dbReference type="STRING" id="984487.A0A1E4SK84"/>
<dbReference type="AlphaFoldDB" id="A0A1E4SK84"/>
<name>A0A1E4SK84_9ASCO</name>
<reference evidence="2" key="1">
    <citation type="submission" date="2016-05" db="EMBL/GenBank/DDBJ databases">
        <title>Comparative genomics of biotechnologically important yeasts.</title>
        <authorList>
            <consortium name="DOE Joint Genome Institute"/>
            <person name="Riley R."/>
            <person name="Haridas S."/>
            <person name="Wolfe K.H."/>
            <person name="Lopes M.R."/>
            <person name="Hittinger C.T."/>
            <person name="Goker M."/>
            <person name="Salamov A."/>
            <person name="Wisecaver J."/>
            <person name="Long T.M."/>
            <person name="Aerts A.L."/>
            <person name="Barry K."/>
            <person name="Choi C."/>
            <person name="Clum A."/>
            <person name="Coughlan A.Y."/>
            <person name="Deshpande S."/>
            <person name="Douglass A.P."/>
            <person name="Hanson S.J."/>
            <person name="Klenk H.-P."/>
            <person name="Labutti K."/>
            <person name="Lapidus A."/>
            <person name="Lindquist E."/>
            <person name="Lipzen A."/>
            <person name="Meier-Kolthoff J.P."/>
            <person name="Ohm R.A."/>
            <person name="Otillar R.P."/>
            <person name="Pangilinan J."/>
            <person name="Peng Y."/>
            <person name="Rokas A."/>
            <person name="Rosa C.A."/>
            <person name="Scheuner C."/>
            <person name="Sibirny A.A."/>
            <person name="Slot J.C."/>
            <person name="Stielow J.B."/>
            <person name="Sun H."/>
            <person name="Kurtzman C.P."/>
            <person name="Blackwell M."/>
            <person name="Grigoriev I.V."/>
            <person name="Jeffries T.W."/>
        </authorList>
    </citation>
    <scope>NUCLEOTIDE SEQUENCE [LARGE SCALE GENOMIC DNA]</scope>
    <source>
        <strain evidence="2">NRRL Y-17324</strain>
    </source>
</reference>
<accession>A0A1E4SK84</accession>
<dbReference type="PANTHER" id="PTHR28181:SF1">
    <property type="entry name" value="COLD TOLERANCE PROTEIN 1"/>
    <property type="match status" value="1"/>
</dbReference>
<dbReference type="EMBL" id="KV453911">
    <property type="protein sequence ID" value="ODV79847.1"/>
    <property type="molecule type" value="Genomic_DNA"/>
</dbReference>
<evidence type="ECO:0000313" key="1">
    <source>
        <dbReference type="EMBL" id="ODV79847.1"/>
    </source>
</evidence>